<evidence type="ECO:0000313" key="8">
    <source>
        <dbReference type="Proteomes" id="UP000514720"/>
    </source>
</evidence>
<dbReference type="PANTHER" id="PTHR11274:SF0">
    <property type="entry name" value="GENERAL TRANSCRIPTION AND DNA REPAIR FACTOR IIH HELICASE SUBUNIT XPB"/>
    <property type="match status" value="1"/>
</dbReference>
<evidence type="ECO:0000259" key="6">
    <source>
        <dbReference type="PROSITE" id="PS51194"/>
    </source>
</evidence>
<evidence type="ECO:0000313" key="7">
    <source>
        <dbReference type="EMBL" id="QMS85111.1"/>
    </source>
</evidence>
<dbReference type="GO" id="GO:0016787">
    <property type="term" value="F:hydrolase activity"/>
    <property type="evidence" value="ECO:0007669"/>
    <property type="project" value="UniProtKB-KW"/>
</dbReference>
<dbReference type="Pfam" id="PF04851">
    <property type="entry name" value="ResIII"/>
    <property type="match status" value="1"/>
</dbReference>
<dbReference type="InterPro" id="IPR050615">
    <property type="entry name" value="ATP-dep_DNA_Helicase"/>
</dbReference>
<dbReference type="EMBL" id="CP048914">
    <property type="protein sequence ID" value="QMS85111.1"/>
    <property type="molecule type" value="Genomic_DNA"/>
</dbReference>
<dbReference type="Proteomes" id="UP000514720">
    <property type="component" value="Chromosome"/>
</dbReference>
<protein>
    <submittedName>
        <fullName evidence="7">DEAD/DEAH box helicase family protein</fullName>
    </submittedName>
</protein>
<dbReference type="GO" id="GO:0003677">
    <property type="term" value="F:DNA binding"/>
    <property type="evidence" value="ECO:0007669"/>
    <property type="project" value="InterPro"/>
</dbReference>
<dbReference type="RefSeq" id="WP_258876884.1">
    <property type="nucleotide sequence ID" value="NZ_CP048914.1"/>
</dbReference>
<dbReference type="KEGG" id="xcl:G4Z02_04920"/>
<dbReference type="PANTHER" id="PTHR11274">
    <property type="entry name" value="RAD25/XP-B DNA REPAIR HELICASE"/>
    <property type="match status" value="1"/>
</dbReference>
<dbReference type="GO" id="GO:0004386">
    <property type="term" value="F:helicase activity"/>
    <property type="evidence" value="ECO:0007669"/>
    <property type="project" value="UniProtKB-KW"/>
</dbReference>
<dbReference type="PROSITE" id="PS51194">
    <property type="entry name" value="HELICASE_CTER"/>
    <property type="match status" value="1"/>
</dbReference>
<accession>A0A7L7KQM5</accession>
<keyword evidence="3 7" id="KW-0347">Helicase</keyword>
<dbReference type="SMART" id="SM00487">
    <property type="entry name" value="DEXDc"/>
    <property type="match status" value="1"/>
</dbReference>
<dbReference type="InterPro" id="IPR006935">
    <property type="entry name" value="Helicase/UvrB_N"/>
</dbReference>
<dbReference type="SUPFAM" id="SSF52540">
    <property type="entry name" value="P-loop containing nucleoside triphosphate hydrolases"/>
    <property type="match status" value="1"/>
</dbReference>
<evidence type="ECO:0000256" key="4">
    <source>
        <dbReference type="ARBA" id="ARBA00022840"/>
    </source>
</evidence>
<sequence length="630" mass="72641">MKLLISPIVTETDYLAMKESLNISDYIKGVMDRQFHDFLSGDKITIASSQLLLMLIEKGNLEVKVAIPKDIPGLFHEKVGIFKDTNGNIVSILGSNNETKLAVTKNHESFHVFCNWIQGQEIFCEQNESDFDEYWNKRNENLNIYSLEESVSKHVLKQFETGESIDDLYGIITIDEDPKPQDFLPFSPYDYQKAAVKAWLNGYQGIFKFATGAGKTKTAIYLMHLLKEIREKNIFLIVVPDKTLVYQWSQEIKDLGYSVLQCFSDNSKWFPEFNDIVDIYNVSETGNDYIVSSIDTFFSDRFQKVLQKLNNDYLLVGDECHTFGTEKKLHNAPKPDRILGLSATPELFFSESKTNRLLEYFGGIIYEYGLQEAIADEKLLGYTYHPIEVSLNLDEKDRYRELTHRIVKLIGHDVDSPSDAYDKALEMLLFKRARIVYGAVEKLHKLKTLLPELESNRNLLIYCGATSYDKSFQDDSYSDSITQLKEVNITLKNLDIPSAQYTQSESGRERQDSIKLFQAGTLKTLVAIKCLDEGVNIPEIERAIILSSSTNPREFIQRRGRLLRTHKNKTHASIYDMVVLDFEQGFEGINRKELERVFEFSKIAMNKEDLIRKYSRLFDTYLEKRGNLNE</sequence>
<dbReference type="Gene3D" id="3.30.870.10">
    <property type="entry name" value="Endonuclease Chain A"/>
    <property type="match status" value="1"/>
</dbReference>
<name>A0A7L7KQM5_9MOLU</name>
<reference evidence="7 8" key="1">
    <citation type="submission" date="2020-02" db="EMBL/GenBank/DDBJ databases">
        <authorList>
            <person name="Zheng R.K."/>
            <person name="Sun C.M."/>
        </authorList>
    </citation>
    <scope>NUCLEOTIDE SEQUENCE [LARGE SCALE GENOMIC DNA]</scope>
    <source>
        <strain evidence="8">zrk13</strain>
    </source>
</reference>
<dbReference type="AlphaFoldDB" id="A0A7L7KQM5"/>
<evidence type="ECO:0000259" key="5">
    <source>
        <dbReference type="PROSITE" id="PS51192"/>
    </source>
</evidence>
<dbReference type="GO" id="GO:0005524">
    <property type="term" value="F:ATP binding"/>
    <property type="evidence" value="ECO:0007669"/>
    <property type="project" value="UniProtKB-KW"/>
</dbReference>
<gene>
    <name evidence="7" type="ORF">G4Z02_04920</name>
</gene>
<evidence type="ECO:0000256" key="3">
    <source>
        <dbReference type="ARBA" id="ARBA00022806"/>
    </source>
</evidence>
<keyword evidence="1" id="KW-0547">Nucleotide-binding</keyword>
<dbReference type="Gene3D" id="3.40.50.300">
    <property type="entry name" value="P-loop containing nucleotide triphosphate hydrolases"/>
    <property type="match status" value="2"/>
</dbReference>
<dbReference type="InterPro" id="IPR001650">
    <property type="entry name" value="Helicase_C-like"/>
</dbReference>
<evidence type="ECO:0000256" key="2">
    <source>
        <dbReference type="ARBA" id="ARBA00022801"/>
    </source>
</evidence>
<evidence type="ECO:0000256" key="1">
    <source>
        <dbReference type="ARBA" id="ARBA00022741"/>
    </source>
</evidence>
<keyword evidence="8" id="KW-1185">Reference proteome</keyword>
<proteinExistence type="predicted"/>
<dbReference type="PROSITE" id="PS51192">
    <property type="entry name" value="HELICASE_ATP_BIND_1"/>
    <property type="match status" value="1"/>
</dbReference>
<keyword evidence="4" id="KW-0067">ATP-binding</keyword>
<dbReference type="InterPro" id="IPR027417">
    <property type="entry name" value="P-loop_NTPase"/>
</dbReference>
<organism evidence="7 8">
    <name type="scientific">Candidatus Xianfuyuplasma coldseepsis</name>
    <dbReference type="NCBI Taxonomy" id="2782163"/>
    <lineage>
        <taxon>Bacteria</taxon>
        <taxon>Bacillati</taxon>
        <taxon>Mycoplasmatota</taxon>
        <taxon>Mollicutes</taxon>
        <taxon>Candidatus Izemoplasmatales</taxon>
        <taxon>Candidatus Izemoplasmataceae</taxon>
        <taxon>Candidatus Xianfuyuplasma</taxon>
    </lineage>
</organism>
<dbReference type="SMART" id="SM00490">
    <property type="entry name" value="HELICc"/>
    <property type="match status" value="1"/>
</dbReference>
<dbReference type="InterPro" id="IPR014001">
    <property type="entry name" value="Helicase_ATP-bd"/>
</dbReference>
<feature type="domain" description="Helicase C-terminal" evidence="6">
    <location>
        <begin position="445"/>
        <end position="611"/>
    </location>
</feature>
<keyword evidence="2" id="KW-0378">Hydrolase</keyword>
<feature type="domain" description="Helicase ATP-binding" evidence="5">
    <location>
        <begin position="196"/>
        <end position="363"/>
    </location>
</feature>
<dbReference type="Pfam" id="PF00271">
    <property type="entry name" value="Helicase_C"/>
    <property type="match status" value="1"/>
</dbReference>